<accession>A0AAV0T5P1</accession>
<organism evidence="1 2">
    <name type="scientific">Peronospora destructor</name>
    <dbReference type="NCBI Taxonomy" id="86335"/>
    <lineage>
        <taxon>Eukaryota</taxon>
        <taxon>Sar</taxon>
        <taxon>Stramenopiles</taxon>
        <taxon>Oomycota</taxon>
        <taxon>Peronosporomycetes</taxon>
        <taxon>Peronosporales</taxon>
        <taxon>Peronosporaceae</taxon>
        <taxon>Peronospora</taxon>
    </lineage>
</organism>
<keyword evidence="2" id="KW-1185">Reference proteome</keyword>
<gene>
    <name evidence="1" type="ORF">PDE001_LOCUS1159</name>
</gene>
<protein>
    <submittedName>
        <fullName evidence="1">Uncharacterized protein</fullName>
    </submittedName>
</protein>
<name>A0AAV0T5P1_9STRA</name>
<dbReference type="EMBL" id="CANTFM010000201">
    <property type="protein sequence ID" value="CAI5714532.1"/>
    <property type="molecule type" value="Genomic_DNA"/>
</dbReference>
<proteinExistence type="predicted"/>
<comment type="caution">
    <text evidence="1">The sequence shown here is derived from an EMBL/GenBank/DDBJ whole genome shotgun (WGS) entry which is preliminary data.</text>
</comment>
<evidence type="ECO:0000313" key="1">
    <source>
        <dbReference type="EMBL" id="CAI5714532.1"/>
    </source>
</evidence>
<evidence type="ECO:0000313" key="2">
    <source>
        <dbReference type="Proteomes" id="UP001162029"/>
    </source>
</evidence>
<dbReference type="AlphaFoldDB" id="A0AAV0T5P1"/>
<dbReference type="Proteomes" id="UP001162029">
    <property type="component" value="Unassembled WGS sequence"/>
</dbReference>
<reference evidence="1" key="1">
    <citation type="submission" date="2022-12" db="EMBL/GenBank/DDBJ databases">
        <authorList>
            <person name="Webb A."/>
        </authorList>
    </citation>
    <scope>NUCLEOTIDE SEQUENCE</scope>
    <source>
        <strain evidence="1">Pd1</strain>
    </source>
</reference>
<sequence>MASTRRRNVVLYFDLNRTFVMSDAAGSRTIENAVNYLLSECTWGYVNPLLHSNGFVFQTLRPLNLQLRIISMDYR</sequence>